<evidence type="ECO:0000313" key="2">
    <source>
        <dbReference type="Proteomes" id="UP001497623"/>
    </source>
</evidence>
<reference evidence="1 2" key="1">
    <citation type="submission" date="2024-05" db="EMBL/GenBank/DDBJ databases">
        <authorList>
            <person name="Wallberg A."/>
        </authorList>
    </citation>
    <scope>NUCLEOTIDE SEQUENCE [LARGE SCALE GENOMIC DNA]</scope>
</reference>
<protein>
    <submittedName>
        <fullName evidence="1">Uncharacterized protein</fullName>
    </submittedName>
</protein>
<evidence type="ECO:0000313" key="1">
    <source>
        <dbReference type="EMBL" id="CAL4227967.1"/>
    </source>
</evidence>
<feature type="non-terminal residue" evidence="1">
    <location>
        <position position="1"/>
    </location>
</feature>
<gene>
    <name evidence="1" type="ORF">MNOR_LOCUS39572</name>
</gene>
<accession>A0AAV2SNI8</accession>
<dbReference type="Proteomes" id="UP001497623">
    <property type="component" value="Unassembled WGS sequence"/>
</dbReference>
<name>A0AAV2SNI8_MEGNR</name>
<dbReference type="Pfam" id="PF14223">
    <property type="entry name" value="Retrotran_gag_2"/>
    <property type="match status" value="1"/>
</dbReference>
<organism evidence="1 2">
    <name type="scientific">Meganyctiphanes norvegica</name>
    <name type="common">Northern krill</name>
    <name type="synonym">Thysanopoda norvegica</name>
    <dbReference type="NCBI Taxonomy" id="48144"/>
    <lineage>
        <taxon>Eukaryota</taxon>
        <taxon>Metazoa</taxon>
        <taxon>Ecdysozoa</taxon>
        <taxon>Arthropoda</taxon>
        <taxon>Crustacea</taxon>
        <taxon>Multicrustacea</taxon>
        <taxon>Malacostraca</taxon>
        <taxon>Eumalacostraca</taxon>
        <taxon>Eucarida</taxon>
        <taxon>Euphausiacea</taxon>
        <taxon>Euphausiidae</taxon>
        <taxon>Meganyctiphanes</taxon>
    </lineage>
</organism>
<proteinExistence type="predicted"/>
<dbReference type="AlphaFoldDB" id="A0AAV2SNI8"/>
<sequence length="132" mass="15234">LEGKHSKDKDQAAEDNKDVWTDLILSMDDLSTRLIQNVPDHDGEACWKILKDHYEGTKQDKIYTAYRNLINFELGSDEGISEYLCRLDDIKATLIEAEREMDPQFLVEQAKNGLTEPYNLFVEVLNTLKPED</sequence>
<feature type="non-terminal residue" evidence="1">
    <location>
        <position position="132"/>
    </location>
</feature>
<comment type="caution">
    <text evidence="1">The sequence shown here is derived from an EMBL/GenBank/DDBJ whole genome shotgun (WGS) entry which is preliminary data.</text>
</comment>
<dbReference type="EMBL" id="CAXKWB010105120">
    <property type="protein sequence ID" value="CAL4227967.1"/>
    <property type="molecule type" value="Genomic_DNA"/>
</dbReference>
<keyword evidence="2" id="KW-1185">Reference proteome</keyword>